<feature type="region of interest" description="Disordered" evidence="1">
    <location>
        <begin position="171"/>
        <end position="195"/>
    </location>
</feature>
<evidence type="ECO:0000313" key="2">
    <source>
        <dbReference type="EMBL" id="KAK1574588.1"/>
    </source>
</evidence>
<organism evidence="2 3">
    <name type="scientific">Colletotrichum navitas</name>
    <dbReference type="NCBI Taxonomy" id="681940"/>
    <lineage>
        <taxon>Eukaryota</taxon>
        <taxon>Fungi</taxon>
        <taxon>Dikarya</taxon>
        <taxon>Ascomycota</taxon>
        <taxon>Pezizomycotina</taxon>
        <taxon>Sordariomycetes</taxon>
        <taxon>Hypocreomycetidae</taxon>
        <taxon>Glomerellales</taxon>
        <taxon>Glomerellaceae</taxon>
        <taxon>Colletotrichum</taxon>
        <taxon>Colletotrichum graminicola species complex</taxon>
    </lineage>
</organism>
<sequence length="238" mass="25165">MRPGSGEEAIVVAVHERGGGGRLSEAFLTRQRLYHAHGTESPMFFLSRPKCHVLSTCAYTGLPWPRATVPSTKEVYAPPSPPTRVEVELRATGVCVSPTCSLVLLSSTAPGNEFVPKQKKVLAGWPASVKAAWIVDAKATSLPSRDVVLPQIRLTPAGRACRERITPSPFSPFESRSVPEGGGEIDASPSRDAGKKTYILGRPPCVSELSDPIAAVTGGGGLLSAVTPLALPPFRCCL</sequence>
<name>A0AAD8V0R8_9PEZI</name>
<dbReference type="RefSeq" id="XP_060410086.1">
    <property type="nucleotide sequence ID" value="XM_060558743.1"/>
</dbReference>
<keyword evidence="3" id="KW-1185">Reference proteome</keyword>
<protein>
    <submittedName>
        <fullName evidence="2">Uncharacterized protein</fullName>
    </submittedName>
</protein>
<reference evidence="2" key="1">
    <citation type="submission" date="2021-06" db="EMBL/GenBank/DDBJ databases">
        <title>Comparative genomics, transcriptomics and evolutionary studies reveal genomic signatures of adaptation to plant cell wall in hemibiotrophic fungi.</title>
        <authorList>
            <consortium name="DOE Joint Genome Institute"/>
            <person name="Baroncelli R."/>
            <person name="Diaz J.F."/>
            <person name="Benocci T."/>
            <person name="Peng M."/>
            <person name="Battaglia E."/>
            <person name="Haridas S."/>
            <person name="Andreopoulos W."/>
            <person name="Labutti K."/>
            <person name="Pangilinan J."/>
            <person name="Floch G.L."/>
            <person name="Makela M.R."/>
            <person name="Henrissat B."/>
            <person name="Grigoriev I.V."/>
            <person name="Crouch J.A."/>
            <person name="De Vries R.P."/>
            <person name="Sukno S.A."/>
            <person name="Thon M.R."/>
        </authorList>
    </citation>
    <scope>NUCLEOTIDE SEQUENCE</scope>
    <source>
        <strain evidence="2">CBS 125086</strain>
    </source>
</reference>
<evidence type="ECO:0000256" key="1">
    <source>
        <dbReference type="SAM" id="MobiDB-lite"/>
    </source>
</evidence>
<dbReference type="Proteomes" id="UP001230504">
    <property type="component" value="Unassembled WGS sequence"/>
</dbReference>
<accession>A0AAD8V0R8</accession>
<dbReference type="AlphaFoldDB" id="A0AAD8V0R8"/>
<comment type="caution">
    <text evidence="2">The sequence shown here is derived from an EMBL/GenBank/DDBJ whole genome shotgun (WGS) entry which is preliminary data.</text>
</comment>
<dbReference type="EMBL" id="JAHLJV010000073">
    <property type="protein sequence ID" value="KAK1574588.1"/>
    <property type="molecule type" value="Genomic_DNA"/>
</dbReference>
<gene>
    <name evidence="2" type="ORF">LY79DRAFT_565566</name>
</gene>
<evidence type="ECO:0000313" key="3">
    <source>
        <dbReference type="Proteomes" id="UP001230504"/>
    </source>
</evidence>
<dbReference type="GeneID" id="85442983"/>
<proteinExistence type="predicted"/>